<name>A0A6B2H475_9BACT</name>
<dbReference type="Proteomes" id="UP000478546">
    <property type="component" value="Unassembled WGS sequence"/>
</dbReference>
<evidence type="ECO:0000313" key="1">
    <source>
        <dbReference type="EMBL" id="NDK55426.1"/>
    </source>
</evidence>
<proteinExistence type="predicted"/>
<accession>A0A6B2H475</accession>
<protein>
    <submittedName>
        <fullName evidence="1">Uncharacterized protein</fullName>
    </submittedName>
</protein>
<sequence>MKNLKQLLYLLLCFMTWSCYTPESLKGFDSDTWKADKNACKGDRAKLAPEFEKIRKEMYGKKEFIVRNVLGKPDKENLLERSQRIYYYYLEAGTQCQDASKLSEANRLEVRINSLGKVSGISYSNPEELTKPE</sequence>
<gene>
    <name evidence="1" type="ORF">GWO68_05820</name>
</gene>
<dbReference type="AlphaFoldDB" id="A0A6B2H475"/>
<dbReference type="RefSeq" id="WP_162345491.1">
    <property type="nucleotide sequence ID" value="NZ_JAAEAA010000006.1"/>
</dbReference>
<reference evidence="1 2" key="1">
    <citation type="submission" date="2020-01" db="EMBL/GenBank/DDBJ databases">
        <authorList>
            <person name="Kim M.K."/>
        </authorList>
    </citation>
    <scope>NUCLEOTIDE SEQUENCE [LARGE SCALE GENOMIC DNA]</scope>
    <source>
        <strain evidence="1 2">BT213</strain>
    </source>
</reference>
<evidence type="ECO:0000313" key="2">
    <source>
        <dbReference type="Proteomes" id="UP000478546"/>
    </source>
</evidence>
<dbReference type="EMBL" id="JAAEAA010000006">
    <property type="protein sequence ID" value="NDK55426.1"/>
    <property type="molecule type" value="Genomic_DNA"/>
</dbReference>
<comment type="caution">
    <text evidence="1">The sequence shown here is derived from an EMBL/GenBank/DDBJ whole genome shotgun (WGS) entry which is preliminary data.</text>
</comment>
<keyword evidence="2" id="KW-1185">Reference proteome</keyword>
<organism evidence="1 2">
    <name type="scientific">Pontibacter fetidus</name>
    <dbReference type="NCBI Taxonomy" id="2700082"/>
    <lineage>
        <taxon>Bacteria</taxon>
        <taxon>Pseudomonadati</taxon>
        <taxon>Bacteroidota</taxon>
        <taxon>Cytophagia</taxon>
        <taxon>Cytophagales</taxon>
        <taxon>Hymenobacteraceae</taxon>
        <taxon>Pontibacter</taxon>
    </lineage>
</organism>